<accession>A0A0G4G887</accession>
<proteinExistence type="predicted"/>
<dbReference type="VEuPathDB" id="CryptoDB:Vbra_3248"/>
<dbReference type="AlphaFoldDB" id="A0A0G4G887"/>
<dbReference type="InParanoid" id="A0A0G4G887"/>
<gene>
    <name evidence="1" type="ORF">Vbra_3248</name>
</gene>
<keyword evidence="2" id="KW-1185">Reference proteome</keyword>
<reference evidence="1 2" key="1">
    <citation type="submission" date="2014-11" db="EMBL/GenBank/DDBJ databases">
        <authorList>
            <person name="Zhu J."/>
            <person name="Qi W."/>
            <person name="Song R."/>
        </authorList>
    </citation>
    <scope>NUCLEOTIDE SEQUENCE [LARGE SCALE GENOMIC DNA]</scope>
</reference>
<organism evidence="1 2">
    <name type="scientific">Vitrella brassicaformis (strain CCMP3155)</name>
    <dbReference type="NCBI Taxonomy" id="1169540"/>
    <lineage>
        <taxon>Eukaryota</taxon>
        <taxon>Sar</taxon>
        <taxon>Alveolata</taxon>
        <taxon>Colpodellida</taxon>
        <taxon>Vitrellaceae</taxon>
        <taxon>Vitrella</taxon>
    </lineage>
</organism>
<evidence type="ECO:0000313" key="1">
    <source>
        <dbReference type="EMBL" id="CEM25050.1"/>
    </source>
</evidence>
<name>A0A0G4G887_VITBC</name>
<evidence type="ECO:0000313" key="2">
    <source>
        <dbReference type="Proteomes" id="UP000041254"/>
    </source>
</evidence>
<dbReference type="EMBL" id="CDMY01000592">
    <property type="protein sequence ID" value="CEM25050.1"/>
    <property type="molecule type" value="Genomic_DNA"/>
</dbReference>
<protein>
    <submittedName>
        <fullName evidence="1">Uncharacterized protein</fullName>
    </submittedName>
</protein>
<sequence length="225" mass="25088">MQHRLQDDPPVDSGILYDNYNGSWRSRYCSDCTGASVSSSAKDLILNHFERTHQRNRTTKYPNRYVGGRRLHARAHVCLVFVCPSGVSFTNGCLHFIFDKLFKCRRPRAMPTQHNLIGLASSRRHQDGTKATKWLTGLPLTILIIAPSDEQLESLIGKESLPISSIVHLEPLGRSDAKYAALDEHLFRALDDFITKGGKAPDTSFFVIPNCATALYSRAAARNSG</sequence>
<dbReference type="Proteomes" id="UP000041254">
    <property type="component" value="Unassembled WGS sequence"/>
</dbReference>